<protein>
    <submittedName>
        <fullName evidence="1">Uncharacterized protein</fullName>
    </submittedName>
</protein>
<keyword evidence="2" id="KW-1185">Reference proteome</keyword>
<gene>
    <name evidence="1" type="ORF">GCM10008014_11280</name>
</gene>
<comment type="caution">
    <text evidence="1">The sequence shown here is derived from an EMBL/GenBank/DDBJ whole genome shotgun (WGS) entry which is preliminary data.</text>
</comment>
<accession>A0ABQ1Z2G8</accession>
<proteinExistence type="predicted"/>
<name>A0ABQ1Z2G8_9BACL</name>
<evidence type="ECO:0000313" key="2">
    <source>
        <dbReference type="Proteomes" id="UP000652153"/>
    </source>
</evidence>
<evidence type="ECO:0000313" key="1">
    <source>
        <dbReference type="EMBL" id="GGH47759.1"/>
    </source>
</evidence>
<sequence>MKLYETYTYECFQTKPNEEVNEEIDEEVNEEIDEEVDEELPAAAFHQPLVCFTMEECRHSLSTGR</sequence>
<dbReference type="EMBL" id="BMFU01000001">
    <property type="protein sequence ID" value="GGH47759.1"/>
    <property type="molecule type" value="Genomic_DNA"/>
</dbReference>
<organism evidence="1 2">
    <name type="scientific">Paenibacillus silvae</name>
    <dbReference type="NCBI Taxonomy" id="1325358"/>
    <lineage>
        <taxon>Bacteria</taxon>
        <taxon>Bacillati</taxon>
        <taxon>Bacillota</taxon>
        <taxon>Bacilli</taxon>
        <taxon>Bacillales</taxon>
        <taxon>Paenibacillaceae</taxon>
        <taxon>Paenibacillus</taxon>
    </lineage>
</organism>
<reference evidence="2" key="1">
    <citation type="journal article" date="2019" name="Int. J. Syst. Evol. Microbiol.">
        <title>The Global Catalogue of Microorganisms (GCM) 10K type strain sequencing project: providing services to taxonomists for standard genome sequencing and annotation.</title>
        <authorList>
            <consortium name="The Broad Institute Genomics Platform"/>
            <consortium name="The Broad Institute Genome Sequencing Center for Infectious Disease"/>
            <person name="Wu L."/>
            <person name="Ma J."/>
        </authorList>
    </citation>
    <scope>NUCLEOTIDE SEQUENCE [LARGE SCALE GENOMIC DNA]</scope>
    <source>
        <strain evidence="2">CGMCC 1.12770</strain>
    </source>
</reference>
<dbReference type="Proteomes" id="UP000652153">
    <property type="component" value="Unassembled WGS sequence"/>
</dbReference>